<evidence type="ECO:0000313" key="1">
    <source>
        <dbReference type="EMBL" id="UWZ50565.1"/>
    </source>
</evidence>
<dbReference type="OrthoDB" id="3863115at2"/>
<dbReference type="EMBL" id="CP073767">
    <property type="protein sequence ID" value="UWZ50565.1"/>
    <property type="molecule type" value="Genomic_DNA"/>
</dbReference>
<dbReference type="GO" id="GO:0031179">
    <property type="term" value="P:peptide modification"/>
    <property type="evidence" value="ECO:0007669"/>
    <property type="project" value="InterPro"/>
</dbReference>
<dbReference type="SMART" id="SM01260">
    <property type="entry name" value="LANC_like"/>
    <property type="match status" value="1"/>
</dbReference>
<dbReference type="KEGG" id="daur:Daura_27460"/>
<accession>A0A9Q9IDG5</accession>
<dbReference type="RefSeq" id="WP_033357503.1">
    <property type="nucleotide sequence ID" value="NZ_CP073767.1"/>
</dbReference>
<organism evidence="1 2">
    <name type="scientific">Dactylosporangium aurantiacum</name>
    <dbReference type="NCBI Taxonomy" id="35754"/>
    <lineage>
        <taxon>Bacteria</taxon>
        <taxon>Bacillati</taxon>
        <taxon>Actinomycetota</taxon>
        <taxon>Actinomycetes</taxon>
        <taxon>Micromonosporales</taxon>
        <taxon>Micromonosporaceae</taxon>
        <taxon>Dactylosporangium</taxon>
    </lineage>
</organism>
<dbReference type="Pfam" id="PF05147">
    <property type="entry name" value="LANC_like"/>
    <property type="match status" value="1"/>
</dbReference>
<dbReference type="PRINTS" id="PR01950">
    <property type="entry name" value="LANCSUPER"/>
</dbReference>
<dbReference type="InterPro" id="IPR007822">
    <property type="entry name" value="LANC-like"/>
</dbReference>
<sequence>MGDAATYRELGEAAWAWTLHHVRQDDGPWLPETVTGGEPEPAADRDCFYAGIGGLAPVLAELRLHRPLTDAETALADGIVARLAAQAATRVEPSLYDGLAGDATALRLLAPGRERVALDRLERLRTPDGWPTTFTIRPDSSAPLTDVVMGSAGIVHAATWTGDAALMTTGGEALLRAAEPTAAGLDWRMWPGYRSSSPNFSHGTAGVAAALAVAGHALGRTDFVDAARRGAEHVLSVGDLSGGGFVVPHTIPPSQREVEPVTYNWCHGPAGTSQLFPALALAGVRQVGGLDVADLRRRCLHSVLTCGLPARLRPGFWDNDGRCCGTAGVGDILLDAAQDAAWSAGRAPDGSPAGGDPEAAEPLLAGARTMAGALVERALHDGTGACWRFIEHREDPPLLPPRTSWMQGTAGIAAFLLRLARVEEEGLTAPVVDRPDQWWTVPAPLRLSGR</sequence>
<gene>
    <name evidence="1" type="ORF">Daura_27460</name>
</gene>
<dbReference type="AlphaFoldDB" id="A0A9Q9IDG5"/>
<dbReference type="SUPFAM" id="SSF158745">
    <property type="entry name" value="LanC-like"/>
    <property type="match status" value="1"/>
</dbReference>
<protein>
    <submittedName>
        <fullName evidence="1">Lanthionine synthetase</fullName>
    </submittedName>
</protein>
<dbReference type="CDD" id="cd04434">
    <property type="entry name" value="LanC_like"/>
    <property type="match status" value="1"/>
</dbReference>
<dbReference type="Gene3D" id="1.50.10.10">
    <property type="match status" value="1"/>
</dbReference>
<name>A0A9Q9IDG5_9ACTN</name>
<proteinExistence type="predicted"/>
<keyword evidence="2" id="KW-1185">Reference proteome</keyword>
<dbReference type="Proteomes" id="UP001058003">
    <property type="component" value="Chromosome"/>
</dbReference>
<evidence type="ECO:0000313" key="2">
    <source>
        <dbReference type="Proteomes" id="UP001058003"/>
    </source>
</evidence>
<dbReference type="InterPro" id="IPR012341">
    <property type="entry name" value="6hp_glycosidase-like_sf"/>
</dbReference>
<dbReference type="GO" id="GO:0005975">
    <property type="term" value="P:carbohydrate metabolic process"/>
    <property type="evidence" value="ECO:0007669"/>
    <property type="project" value="InterPro"/>
</dbReference>
<reference evidence="1" key="1">
    <citation type="submission" date="2021-04" db="EMBL/GenBank/DDBJ databases">
        <title>Dactylosporangium aurantiacum NRRL B-8018 full assembly.</title>
        <authorList>
            <person name="Hartkoorn R.C."/>
            <person name="Beaudoing E."/>
            <person name="Hot D."/>
        </authorList>
    </citation>
    <scope>NUCLEOTIDE SEQUENCE</scope>
    <source>
        <strain evidence="1">NRRL B-8018</strain>
    </source>
</reference>